<evidence type="ECO:0000313" key="2">
    <source>
        <dbReference type="Proteomes" id="UP000441754"/>
    </source>
</evidence>
<name>A0A7K0EK17_9BACT</name>
<evidence type="ECO:0000313" key="1">
    <source>
        <dbReference type="EMBL" id="MRS61798.1"/>
    </source>
</evidence>
<dbReference type="Proteomes" id="UP000441754">
    <property type="component" value="Unassembled WGS sequence"/>
</dbReference>
<gene>
    <name evidence="1" type="ORF">GJJ30_10910</name>
</gene>
<dbReference type="RefSeq" id="WP_154175190.1">
    <property type="nucleotide sequence ID" value="NZ_WJXZ01000006.1"/>
</dbReference>
<sequence>MITRKVNGKSFRFRHITTDEKREFCGNYKGFEIHVYPEDWDDEDDERGFYARAFNSEISFGTAVDGHGGDTIDEAIWECIDNINFVPSV</sequence>
<organism evidence="1 2">
    <name type="scientific">Larkinella terrae</name>
    <dbReference type="NCBI Taxonomy" id="2025311"/>
    <lineage>
        <taxon>Bacteria</taxon>
        <taxon>Pseudomonadati</taxon>
        <taxon>Bacteroidota</taxon>
        <taxon>Cytophagia</taxon>
        <taxon>Cytophagales</taxon>
        <taxon>Spirosomataceae</taxon>
        <taxon>Larkinella</taxon>
    </lineage>
</organism>
<accession>A0A7K0EK17</accession>
<proteinExistence type="predicted"/>
<dbReference type="AlphaFoldDB" id="A0A7K0EK17"/>
<reference evidence="1 2" key="1">
    <citation type="journal article" date="2018" name="Antonie Van Leeuwenhoek">
        <title>Larkinella terrae sp. nov., isolated from soil on Jeju Island, South Korea.</title>
        <authorList>
            <person name="Ten L.N."/>
            <person name="Jeon J."/>
            <person name="Park S.J."/>
            <person name="Park S."/>
            <person name="Lee S.Y."/>
            <person name="Kim M.K."/>
            <person name="Jung H.Y."/>
        </authorList>
    </citation>
    <scope>NUCLEOTIDE SEQUENCE [LARGE SCALE GENOMIC DNA]</scope>
    <source>
        <strain evidence="1 2">KCTC 52001</strain>
    </source>
</reference>
<dbReference type="EMBL" id="WJXZ01000006">
    <property type="protein sequence ID" value="MRS61798.1"/>
    <property type="molecule type" value="Genomic_DNA"/>
</dbReference>
<keyword evidence="2" id="KW-1185">Reference proteome</keyword>
<comment type="caution">
    <text evidence="1">The sequence shown here is derived from an EMBL/GenBank/DDBJ whole genome shotgun (WGS) entry which is preliminary data.</text>
</comment>
<protein>
    <submittedName>
        <fullName evidence="1">Uncharacterized protein</fullName>
    </submittedName>
</protein>